<evidence type="ECO:0000313" key="2">
    <source>
        <dbReference type="Proteomes" id="UP000006235"/>
    </source>
</evidence>
<name>F9Q8G5_9PAST</name>
<reference evidence="1 2" key="1">
    <citation type="submission" date="2011-07" db="EMBL/GenBank/DDBJ databases">
        <authorList>
            <person name="Harkins D.M."/>
            <person name="Madupu R."/>
            <person name="Durkin A.S."/>
            <person name="Torralba M."/>
            <person name="Methe B."/>
            <person name="Sutton G.G."/>
            <person name="Nelson K.E."/>
        </authorList>
    </citation>
    <scope>NUCLEOTIDE SEQUENCE [LARGE SCALE GENOMIC DNA]</scope>
    <source>
        <strain evidence="1 2">HK 85</strain>
    </source>
</reference>
<dbReference type="Proteomes" id="UP000006235">
    <property type="component" value="Unassembled WGS sequence"/>
</dbReference>
<sequence>MQEDLVDEVMDESEIDWAQFAEQVLAKKFPNYQQPASIKENKRSGAICYLMAFTAKSLVILSETQTNQAITINA</sequence>
<organism evidence="1 2">
    <name type="scientific">Haemophilus pittmaniae HK 85</name>
    <dbReference type="NCBI Taxonomy" id="1035188"/>
    <lineage>
        <taxon>Bacteria</taxon>
        <taxon>Pseudomonadati</taxon>
        <taxon>Pseudomonadota</taxon>
        <taxon>Gammaproteobacteria</taxon>
        <taxon>Pasteurellales</taxon>
        <taxon>Pasteurellaceae</taxon>
        <taxon>Haemophilus</taxon>
    </lineage>
</organism>
<dbReference type="AlphaFoldDB" id="F9Q8G5"/>
<evidence type="ECO:0000313" key="1">
    <source>
        <dbReference type="EMBL" id="EGV06174.1"/>
    </source>
</evidence>
<proteinExistence type="predicted"/>
<comment type="caution">
    <text evidence="1">The sequence shown here is derived from an EMBL/GenBank/DDBJ whole genome shotgun (WGS) entry which is preliminary data.</text>
</comment>
<dbReference type="STRING" id="1035188.HMPREF9952_1818"/>
<protein>
    <submittedName>
        <fullName evidence="1">Putative regulatory protein RecX</fullName>
    </submittedName>
</protein>
<dbReference type="EMBL" id="AFUV01000010">
    <property type="protein sequence ID" value="EGV06174.1"/>
    <property type="molecule type" value="Genomic_DNA"/>
</dbReference>
<gene>
    <name evidence="1" type="ORF">HMPREF9952_1818</name>
</gene>
<accession>F9Q8G5</accession>